<sequence>MQNQLTLSQRIRRNKFLYLLISGAVLWTIIFCYVPMIGIVMSFQDFNIFKGMFGSPFVGFKQFDVIFSDPVFAKAVVNTLYYNSIILIIGFPFPIILALLFNELRGRFFKRFVQTVSYLPYFLSWISVVALFYAFFEMSGPFNDLKEFLAGHEIERTNILMDPDNFVAILFGSHLWKNIGWSSVIFLAAIAGIDSQLYEAAKIDGCGRWKQMIHITLPGIMPTAMIIFILSSGSLVSSNFEQVYGFQNLYTMEQTQVVNTLVYQLGIQQGNYSLATAFGLAQGIVSFLIVYGVNWISKKTSQVGIW</sequence>
<evidence type="ECO:0000256" key="3">
    <source>
        <dbReference type="ARBA" id="ARBA00022475"/>
    </source>
</evidence>
<keyword evidence="2 7" id="KW-0813">Transport</keyword>
<feature type="transmembrane region" description="Helical" evidence="7">
    <location>
        <begin position="16"/>
        <end position="43"/>
    </location>
</feature>
<protein>
    <submittedName>
        <fullName evidence="8">Protein lplB</fullName>
    </submittedName>
</protein>
<evidence type="ECO:0000313" key="9">
    <source>
        <dbReference type="Proteomes" id="UP000275368"/>
    </source>
</evidence>
<comment type="subcellular location">
    <subcellularLocation>
        <location evidence="1 7">Cell membrane</location>
        <topology evidence="1 7">Multi-pass membrane protein</topology>
    </subcellularLocation>
</comment>
<feature type="transmembrane region" description="Helical" evidence="7">
    <location>
        <begin position="80"/>
        <end position="104"/>
    </location>
</feature>
<evidence type="ECO:0000256" key="5">
    <source>
        <dbReference type="ARBA" id="ARBA00022989"/>
    </source>
</evidence>
<feature type="transmembrane region" description="Helical" evidence="7">
    <location>
        <begin position="179"/>
        <end position="200"/>
    </location>
</feature>
<dbReference type="GO" id="GO:0005886">
    <property type="term" value="C:plasma membrane"/>
    <property type="evidence" value="ECO:0007669"/>
    <property type="project" value="UniProtKB-SubCell"/>
</dbReference>
<dbReference type="GO" id="GO:0055085">
    <property type="term" value="P:transmembrane transport"/>
    <property type="evidence" value="ECO:0007669"/>
    <property type="project" value="InterPro"/>
</dbReference>
<dbReference type="SUPFAM" id="SSF161098">
    <property type="entry name" value="MetI-like"/>
    <property type="match status" value="1"/>
</dbReference>
<dbReference type="InterPro" id="IPR050809">
    <property type="entry name" value="UgpAE/MalFG_permease"/>
</dbReference>
<keyword evidence="3" id="KW-1003">Cell membrane</keyword>
<dbReference type="InterPro" id="IPR035906">
    <property type="entry name" value="MetI-like_sf"/>
</dbReference>
<name>A0A3G9IZ96_9BACL</name>
<accession>A0A3G9IZ96</accession>
<dbReference type="EMBL" id="AP019308">
    <property type="protein sequence ID" value="BBH24257.1"/>
    <property type="molecule type" value="Genomic_DNA"/>
</dbReference>
<evidence type="ECO:0000313" key="8">
    <source>
        <dbReference type="EMBL" id="BBH24257.1"/>
    </source>
</evidence>
<proteinExistence type="inferred from homology"/>
<dbReference type="PANTHER" id="PTHR43227">
    <property type="entry name" value="BLL4140 PROTEIN"/>
    <property type="match status" value="1"/>
</dbReference>
<dbReference type="Gene3D" id="1.10.3720.10">
    <property type="entry name" value="MetI-like"/>
    <property type="match status" value="1"/>
</dbReference>
<dbReference type="CDD" id="cd06261">
    <property type="entry name" value="TM_PBP2"/>
    <property type="match status" value="1"/>
</dbReference>
<dbReference type="OrthoDB" id="2552105at2"/>
<feature type="transmembrane region" description="Helical" evidence="7">
    <location>
        <begin position="272"/>
        <end position="293"/>
    </location>
</feature>
<reference evidence="8 9" key="1">
    <citation type="submission" date="2018-11" db="EMBL/GenBank/DDBJ databases">
        <title>Complete genome sequence of Paenibacillus baekrokdamisoli strain KCTC 33723.</title>
        <authorList>
            <person name="Kang S.W."/>
            <person name="Lee K.C."/>
            <person name="Kim K.K."/>
            <person name="Kim J.S."/>
            <person name="Kim D.S."/>
            <person name="Ko S.H."/>
            <person name="Yang S.H."/>
            <person name="Lee J.S."/>
        </authorList>
    </citation>
    <scope>NUCLEOTIDE SEQUENCE [LARGE SCALE GENOMIC DNA]</scope>
    <source>
        <strain evidence="8 9">KCTC 33723</strain>
    </source>
</reference>
<organism evidence="8 9">
    <name type="scientific">Paenibacillus baekrokdamisoli</name>
    <dbReference type="NCBI Taxonomy" id="1712516"/>
    <lineage>
        <taxon>Bacteria</taxon>
        <taxon>Bacillati</taxon>
        <taxon>Bacillota</taxon>
        <taxon>Bacilli</taxon>
        <taxon>Bacillales</taxon>
        <taxon>Paenibacillaceae</taxon>
        <taxon>Paenibacillus</taxon>
    </lineage>
</organism>
<keyword evidence="9" id="KW-1185">Reference proteome</keyword>
<keyword evidence="4 7" id="KW-0812">Transmembrane</keyword>
<dbReference type="PROSITE" id="PS50928">
    <property type="entry name" value="ABC_TM1"/>
    <property type="match status" value="1"/>
</dbReference>
<evidence type="ECO:0000256" key="7">
    <source>
        <dbReference type="RuleBase" id="RU363032"/>
    </source>
</evidence>
<evidence type="ECO:0000256" key="2">
    <source>
        <dbReference type="ARBA" id="ARBA00022448"/>
    </source>
</evidence>
<dbReference type="AlphaFoldDB" id="A0A3G9IZ96"/>
<dbReference type="Proteomes" id="UP000275368">
    <property type="component" value="Chromosome"/>
</dbReference>
<comment type="similarity">
    <text evidence="7">Belongs to the binding-protein-dependent transport system permease family.</text>
</comment>
<dbReference type="PANTHER" id="PTHR43227:SF11">
    <property type="entry name" value="BLL4140 PROTEIN"/>
    <property type="match status" value="1"/>
</dbReference>
<feature type="transmembrane region" description="Helical" evidence="7">
    <location>
        <begin position="212"/>
        <end position="230"/>
    </location>
</feature>
<dbReference type="KEGG" id="pbk:Back11_56020"/>
<keyword evidence="6 7" id="KW-0472">Membrane</keyword>
<dbReference type="RefSeq" id="WP_125664349.1">
    <property type="nucleotide sequence ID" value="NZ_AP019308.1"/>
</dbReference>
<dbReference type="Pfam" id="PF00528">
    <property type="entry name" value="BPD_transp_1"/>
    <property type="match status" value="1"/>
</dbReference>
<keyword evidence="5 7" id="KW-1133">Transmembrane helix</keyword>
<evidence type="ECO:0000256" key="4">
    <source>
        <dbReference type="ARBA" id="ARBA00022692"/>
    </source>
</evidence>
<feature type="transmembrane region" description="Helical" evidence="7">
    <location>
        <begin position="116"/>
        <end position="136"/>
    </location>
</feature>
<gene>
    <name evidence="8" type="ORF">Back11_56020</name>
</gene>
<evidence type="ECO:0000256" key="1">
    <source>
        <dbReference type="ARBA" id="ARBA00004651"/>
    </source>
</evidence>
<evidence type="ECO:0000256" key="6">
    <source>
        <dbReference type="ARBA" id="ARBA00023136"/>
    </source>
</evidence>
<dbReference type="InterPro" id="IPR000515">
    <property type="entry name" value="MetI-like"/>
</dbReference>